<dbReference type="Gene3D" id="3.40.640.10">
    <property type="entry name" value="Type I PLP-dependent aspartate aminotransferase-like (Major domain)"/>
    <property type="match status" value="1"/>
</dbReference>
<dbReference type="Proteomes" id="UP001499841">
    <property type="component" value="Unassembled WGS sequence"/>
</dbReference>
<keyword evidence="3" id="KW-0663">Pyridoxal phosphate</keyword>
<feature type="domain" description="Aminotransferase class V" evidence="6">
    <location>
        <begin position="157"/>
        <end position="301"/>
    </location>
</feature>
<dbReference type="Pfam" id="PF00266">
    <property type="entry name" value="Aminotran_5"/>
    <property type="match status" value="1"/>
</dbReference>
<evidence type="ECO:0000259" key="6">
    <source>
        <dbReference type="Pfam" id="PF00266"/>
    </source>
</evidence>
<keyword evidence="4" id="KW-0560">Oxidoreductase</keyword>
<gene>
    <name evidence="8" type="primary">gcvPB</name>
    <name evidence="8" type="ORF">GCM10022262_32130</name>
</gene>
<reference evidence="9" key="1">
    <citation type="journal article" date="2019" name="Int. J. Syst. Evol. Microbiol.">
        <title>The Global Catalogue of Microorganisms (GCM) 10K type strain sequencing project: providing services to taxonomists for standard genome sequencing and annotation.</title>
        <authorList>
            <consortium name="The Broad Institute Genomics Platform"/>
            <consortium name="The Broad Institute Genome Sequencing Center for Infectious Disease"/>
            <person name="Wu L."/>
            <person name="Ma J."/>
        </authorList>
    </citation>
    <scope>NUCLEOTIDE SEQUENCE [LARGE SCALE GENOMIC DNA]</scope>
    <source>
        <strain evidence="9">JCM 17459</strain>
    </source>
</reference>
<dbReference type="InterPro" id="IPR015421">
    <property type="entry name" value="PyrdxlP-dep_Trfase_major"/>
</dbReference>
<dbReference type="PANTHER" id="PTHR11773">
    <property type="entry name" value="GLYCINE DEHYDROGENASE, DECARBOXYLATING"/>
    <property type="match status" value="1"/>
</dbReference>
<dbReference type="Gene3D" id="6.20.440.10">
    <property type="match status" value="1"/>
</dbReference>
<evidence type="ECO:0000256" key="5">
    <source>
        <dbReference type="ARBA" id="ARBA00049026"/>
    </source>
</evidence>
<accession>A0ABP8EYL4</accession>
<protein>
    <recommendedName>
        <fullName evidence="2">glycine dehydrogenase (aminomethyl-transferring)</fullName>
        <ecNumber evidence="2">1.4.4.2</ecNumber>
    </recommendedName>
</protein>
<dbReference type="NCBIfam" id="NF003346">
    <property type="entry name" value="PRK04366.1"/>
    <property type="match status" value="1"/>
</dbReference>
<dbReference type="Gene3D" id="3.90.1150.10">
    <property type="entry name" value="Aspartate Aminotransferase, domain 1"/>
    <property type="match status" value="1"/>
</dbReference>
<proteinExistence type="predicted"/>
<evidence type="ECO:0000259" key="7">
    <source>
        <dbReference type="Pfam" id="PF21478"/>
    </source>
</evidence>
<evidence type="ECO:0000313" key="8">
    <source>
        <dbReference type="EMBL" id="GAA4288853.1"/>
    </source>
</evidence>
<feature type="domain" description="Glycine dehydrogenase C-terminal" evidence="7">
    <location>
        <begin position="374"/>
        <end position="478"/>
    </location>
</feature>
<organism evidence="8 9">
    <name type="scientific">Georgenia daeguensis</name>
    <dbReference type="NCBI Taxonomy" id="908355"/>
    <lineage>
        <taxon>Bacteria</taxon>
        <taxon>Bacillati</taxon>
        <taxon>Actinomycetota</taxon>
        <taxon>Actinomycetes</taxon>
        <taxon>Micrococcales</taxon>
        <taxon>Bogoriellaceae</taxon>
        <taxon>Georgenia</taxon>
    </lineage>
</organism>
<dbReference type="EMBL" id="BAABBA010000018">
    <property type="protein sequence ID" value="GAA4288853.1"/>
    <property type="molecule type" value="Genomic_DNA"/>
</dbReference>
<keyword evidence="9" id="KW-1185">Reference proteome</keyword>
<dbReference type="PANTHER" id="PTHR11773:SF1">
    <property type="entry name" value="GLYCINE DEHYDROGENASE (DECARBOXYLATING), MITOCHONDRIAL"/>
    <property type="match status" value="1"/>
</dbReference>
<comment type="caution">
    <text evidence="8">The sequence shown here is derived from an EMBL/GenBank/DDBJ whole genome shotgun (WGS) entry which is preliminary data.</text>
</comment>
<evidence type="ECO:0000256" key="1">
    <source>
        <dbReference type="ARBA" id="ARBA00003788"/>
    </source>
</evidence>
<dbReference type="Pfam" id="PF21478">
    <property type="entry name" value="GcvP2_C"/>
    <property type="match status" value="1"/>
</dbReference>
<dbReference type="InterPro" id="IPR049316">
    <property type="entry name" value="GDC-P_C"/>
</dbReference>
<dbReference type="InterPro" id="IPR015422">
    <property type="entry name" value="PyrdxlP-dep_Trfase_small"/>
</dbReference>
<dbReference type="InterPro" id="IPR015424">
    <property type="entry name" value="PyrdxlP-dep_Trfase"/>
</dbReference>
<evidence type="ECO:0000256" key="3">
    <source>
        <dbReference type="ARBA" id="ARBA00022898"/>
    </source>
</evidence>
<name>A0ABP8EYL4_9MICO</name>
<evidence type="ECO:0000313" key="9">
    <source>
        <dbReference type="Proteomes" id="UP001499841"/>
    </source>
</evidence>
<dbReference type="EC" id="1.4.4.2" evidence="2"/>
<dbReference type="InterPro" id="IPR020581">
    <property type="entry name" value="GDC_P"/>
</dbReference>
<comment type="catalytic activity">
    <reaction evidence="5">
        <text>N(6)-[(R)-lipoyl]-L-lysyl-[glycine-cleavage complex H protein] + glycine + H(+) = N(6)-[(R)-S(8)-aminomethyldihydrolipoyl]-L-lysyl-[glycine-cleavage complex H protein] + CO2</text>
        <dbReference type="Rhea" id="RHEA:24304"/>
        <dbReference type="Rhea" id="RHEA-COMP:10494"/>
        <dbReference type="Rhea" id="RHEA-COMP:10495"/>
        <dbReference type="ChEBI" id="CHEBI:15378"/>
        <dbReference type="ChEBI" id="CHEBI:16526"/>
        <dbReference type="ChEBI" id="CHEBI:57305"/>
        <dbReference type="ChEBI" id="CHEBI:83099"/>
        <dbReference type="ChEBI" id="CHEBI:83143"/>
        <dbReference type="EC" id="1.4.4.2"/>
    </reaction>
</comment>
<dbReference type="SUPFAM" id="SSF53383">
    <property type="entry name" value="PLP-dependent transferases"/>
    <property type="match status" value="1"/>
</dbReference>
<evidence type="ECO:0000256" key="4">
    <source>
        <dbReference type="ARBA" id="ARBA00023002"/>
    </source>
</evidence>
<dbReference type="RefSeq" id="WP_345043339.1">
    <property type="nucleotide sequence ID" value="NZ_BAABBA010000018.1"/>
</dbReference>
<dbReference type="InterPro" id="IPR000192">
    <property type="entry name" value="Aminotrans_V_dom"/>
</dbReference>
<comment type="function">
    <text evidence="1">The glycine cleavage system catalyzes the degradation of glycine. The P protein binds the alpha-amino group of glycine through its pyridoxal phosphate cofactor; CO(2) is released and the remaining methylamine moiety is then transferred to the lipoamide cofactor of the H protein.</text>
</comment>
<sequence length="539" mass="59245">MSLPIAPKPALRRFHQARWDEPIVFELSAPGERGVLVPAVEPGVRAEVGDVVADLPATLRRPERPALPEIAQMRVVRHFLRLSQENLGADLNVDVGQGTCTMKYAPKVNERIVTTPRLADLHPLQAEDTVQGVLEIIWQTERAMAEISGMHRVSLATQGGSAAIWANIAMIRAYHEANGEGDQRDEVITTIFSHPSNAAAAKVAGYKVVTIHPDADGYPDIEALRAALSERTAAIMVTNPEDTGIYNPRIREWVELAHSVGALASYDQANANGILGITRARDAGFDVCHFNLHKTFGTPHGSGGPGAGANGVSEKLAPFLPGPVVERDGDRYFLDGDRPRSIGKVAPFYGVVPNIVRAYSWIRALGAEGLRAVAEVAVLNNNYLMKRILDIPGASAPYAQGRRRVEQVRYSWQELFEETGISSEEIGVRASDYGMHYWTSHHPYVVPQPFTLEPTESYSRAELDEYADVLAQVAKEARTDPELVRTAPHHQTVHHTHHDDLDDPDRWATSWRAYLRKYPHAAQNRAAGAERAAAEAAVR</sequence>
<evidence type="ECO:0000256" key="2">
    <source>
        <dbReference type="ARBA" id="ARBA00012134"/>
    </source>
</evidence>